<protein>
    <recommendedName>
        <fullName evidence="5">Mce-associated membrane protein</fullName>
    </recommendedName>
</protein>
<dbReference type="Proteomes" id="UP000812982">
    <property type="component" value="Unassembled WGS sequence"/>
</dbReference>
<name>A0ABS6KGA4_9MYCO</name>
<sequence>MVEQDTEEAATPEGDDEAAEAAPVTAGKPPAAAPRQISVSLRTLVVSALIAVLAVAVGVLSWLYLDARSELGEQARRTADNQRAEQVALDYAVNAAQMDYRDLNAWKARLVAGTSPELKAKLGGAADSMEQILGPLQWQSTAKPLTAVVRSSTGGVYVVDSFVSVLTKTTQAPDGLQSTATYSVTIDSNADWLITDVGGIDAVVGAR</sequence>
<evidence type="ECO:0000313" key="4">
    <source>
        <dbReference type="Proteomes" id="UP000812982"/>
    </source>
</evidence>
<comment type="caution">
    <text evidence="3">The sequence shown here is derived from an EMBL/GenBank/DDBJ whole genome shotgun (WGS) entry which is preliminary data.</text>
</comment>
<dbReference type="RefSeq" id="WP_217154547.1">
    <property type="nucleotide sequence ID" value="NZ_VOMB01000002.1"/>
</dbReference>
<keyword evidence="4" id="KW-1185">Reference proteome</keyword>
<evidence type="ECO:0008006" key="5">
    <source>
        <dbReference type="Google" id="ProtNLM"/>
    </source>
</evidence>
<gene>
    <name evidence="3" type="ORF">FR943_01695</name>
</gene>
<accession>A0ABS6KGA4</accession>
<keyword evidence="2" id="KW-1133">Transmembrane helix</keyword>
<feature type="compositionally biased region" description="Acidic residues" evidence="1">
    <location>
        <begin position="1"/>
        <end position="19"/>
    </location>
</feature>
<keyword evidence="2" id="KW-0472">Membrane</keyword>
<proteinExistence type="predicted"/>
<feature type="region of interest" description="Disordered" evidence="1">
    <location>
        <begin position="1"/>
        <end position="32"/>
    </location>
</feature>
<evidence type="ECO:0000256" key="1">
    <source>
        <dbReference type="SAM" id="MobiDB-lite"/>
    </source>
</evidence>
<evidence type="ECO:0000313" key="3">
    <source>
        <dbReference type="EMBL" id="MBU9762566.1"/>
    </source>
</evidence>
<keyword evidence="2" id="KW-0812">Transmembrane</keyword>
<reference evidence="3 4" key="1">
    <citation type="journal article" date="2021" name="Sci. Rep.">
        <title>Phenotypic and genomic hallmarks of a novel, potentially pathogenic rapidly growing Mycobacterium species related to the Mycobacterium fortuitum complex.</title>
        <authorList>
            <person name="Gharbi R."/>
            <person name="Khanna V."/>
            <person name="Frigui W."/>
            <person name="Mhenni B."/>
            <person name="Brosch R."/>
            <person name="Mardassi H."/>
        </authorList>
    </citation>
    <scope>NUCLEOTIDE SEQUENCE [LARGE SCALE GENOMIC DNA]</scope>
    <source>
        <strain evidence="3 4">TNTM28</strain>
    </source>
</reference>
<evidence type="ECO:0000256" key="2">
    <source>
        <dbReference type="SAM" id="Phobius"/>
    </source>
</evidence>
<dbReference type="EMBL" id="VOMB01000002">
    <property type="protein sequence ID" value="MBU9762566.1"/>
    <property type="molecule type" value="Genomic_DNA"/>
</dbReference>
<feature type="transmembrane region" description="Helical" evidence="2">
    <location>
        <begin position="44"/>
        <end position="65"/>
    </location>
</feature>
<organism evidence="3 4">
    <name type="scientific">[Mycobacterium] fortunisiensis</name>
    <dbReference type="NCBI Taxonomy" id="2600579"/>
    <lineage>
        <taxon>Bacteria</taxon>
        <taxon>Bacillati</taxon>
        <taxon>Actinomycetota</taxon>
        <taxon>Actinomycetes</taxon>
        <taxon>Mycobacteriales</taxon>
        <taxon>Mycobacteriaceae</taxon>
        <taxon>Mycolicibacterium</taxon>
    </lineage>
</organism>